<dbReference type="PANTHER" id="PTHR42812">
    <property type="entry name" value="BETA-XYLOSIDASE"/>
    <property type="match status" value="1"/>
</dbReference>
<keyword evidence="7" id="KW-0732">Signal</keyword>
<evidence type="ECO:0000256" key="7">
    <source>
        <dbReference type="SAM" id="SignalP"/>
    </source>
</evidence>
<evidence type="ECO:0000256" key="4">
    <source>
        <dbReference type="PIRSR" id="PIRSR606710-1"/>
    </source>
</evidence>
<feature type="active site" description="Proton acceptor" evidence="4">
    <location>
        <position position="50"/>
    </location>
</feature>
<evidence type="ECO:0000256" key="1">
    <source>
        <dbReference type="ARBA" id="ARBA00009865"/>
    </source>
</evidence>
<dbReference type="InterPro" id="IPR051795">
    <property type="entry name" value="Glycosyl_Hydrlase_43"/>
</dbReference>
<comment type="caution">
    <text evidence="8">The sequence shown here is derived from an EMBL/GenBank/DDBJ whole genome shotgun (WGS) entry which is preliminary data.</text>
</comment>
<comment type="similarity">
    <text evidence="1 6">Belongs to the glycosyl hydrolase 43 family.</text>
</comment>
<feature type="chain" id="PRO_5042141996" description="Glycoside hydrolase family 43 protein" evidence="7">
    <location>
        <begin position="20"/>
        <end position="340"/>
    </location>
</feature>
<feature type="active site" description="Proton donor" evidence="4">
    <location>
        <position position="242"/>
    </location>
</feature>
<keyword evidence="2 6" id="KW-0378">Hydrolase</keyword>
<dbReference type="GO" id="GO:0004553">
    <property type="term" value="F:hydrolase activity, hydrolyzing O-glycosyl compounds"/>
    <property type="evidence" value="ECO:0007669"/>
    <property type="project" value="InterPro"/>
</dbReference>
<keyword evidence="9" id="KW-1185">Reference proteome</keyword>
<dbReference type="SUPFAM" id="SSF75005">
    <property type="entry name" value="Arabinanase/levansucrase/invertase"/>
    <property type="match status" value="1"/>
</dbReference>
<dbReference type="Gene3D" id="2.115.10.20">
    <property type="entry name" value="Glycosyl hydrolase domain, family 43"/>
    <property type="match status" value="1"/>
</dbReference>
<evidence type="ECO:0000313" key="9">
    <source>
        <dbReference type="Proteomes" id="UP001274830"/>
    </source>
</evidence>
<dbReference type="InterPro" id="IPR023296">
    <property type="entry name" value="Glyco_hydro_beta-prop_sf"/>
</dbReference>
<evidence type="ECO:0000256" key="3">
    <source>
        <dbReference type="ARBA" id="ARBA00023295"/>
    </source>
</evidence>
<gene>
    <name evidence="8" type="ORF">LTR78_002118</name>
</gene>
<proteinExistence type="inferred from homology"/>
<dbReference type="EMBL" id="JAUTXT010000005">
    <property type="protein sequence ID" value="KAK3678023.1"/>
    <property type="molecule type" value="Genomic_DNA"/>
</dbReference>
<accession>A0AAE0WU07</accession>
<organism evidence="8 9">
    <name type="scientific">Recurvomyces mirabilis</name>
    <dbReference type="NCBI Taxonomy" id="574656"/>
    <lineage>
        <taxon>Eukaryota</taxon>
        <taxon>Fungi</taxon>
        <taxon>Dikarya</taxon>
        <taxon>Ascomycota</taxon>
        <taxon>Pezizomycotina</taxon>
        <taxon>Dothideomycetes</taxon>
        <taxon>Dothideomycetidae</taxon>
        <taxon>Mycosphaerellales</taxon>
        <taxon>Teratosphaeriaceae</taxon>
        <taxon>Recurvomyces</taxon>
    </lineage>
</organism>
<dbReference type="Pfam" id="PF04616">
    <property type="entry name" value="Glyco_hydro_43"/>
    <property type="match status" value="1"/>
</dbReference>
<keyword evidence="3 6" id="KW-0326">Glycosidase</keyword>
<dbReference type="GO" id="GO:0005975">
    <property type="term" value="P:carbohydrate metabolic process"/>
    <property type="evidence" value="ECO:0007669"/>
    <property type="project" value="InterPro"/>
</dbReference>
<dbReference type="InterPro" id="IPR006710">
    <property type="entry name" value="Glyco_hydro_43"/>
</dbReference>
<protein>
    <recommendedName>
        <fullName evidence="10">Glycoside hydrolase family 43 protein</fullName>
    </recommendedName>
</protein>
<sequence length="340" mass="36352">MYSFLLSPIALIGITIALPQPYTSNTTNNAIRHRRATTAHPIMGGQNFPDPGIIRVADGWHAFSTNALYNGTPIHVQIAHTPDFMTWTLRASVDAMPKLAPWVDTLNPRVWAPDVVQLADGSFMMYYTAAYVRNTKLHCVSFATSKNVDGPYVDAKVEPWTCPVAQGGAIDPSGYLNADGTRWVVYKIDGNAIGHGGSCGNTVRPIVQTPIMLQQVAADGHSKIGNPIQLISNDLDDGPVVEAPALAYLDGKYVLFFSSNCFATSLYDVSYAIASDIRGPYRKGGPLYVTGNMGMYAPGGLDVALNGNRAIWHGNVAGGRAAFTGIASLDGNVISMTSVS</sequence>
<dbReference type="PANTHER" id="PTHR42812:SF5">
    <property type="entry name" value="ENDO-ARABINASE"/>
    <property type="match status" value="1"/>
</dbReference>
<evidence type="ECO:0000313" key="8">
    <source>
        <dbReference type="EMBL" id="KAK3678023.1"/>
    </source>
</evidence>
<evidence type="ECO:0008006" key="10">
    <source>
        <dbReference type="Google" id="ProtNLM"/>
    </source>
</evidence>
<reference evidence="8" key="1">
    <citation type="submission" date="2023-07" db="EMBL/GenBank/DDBJ databases">
        <title>Black Yeasts Isolated from many extreme environments.</title>
        <authorList>
            <person name="Coleine C."/>
            <person name="Stajich J.E."/>
            <person name="Selbmann L."/>
        </authorList>
    </citation>
    <scope>NUCLEOTIDE SEQUENCE</scope>
    <source>
        <strain evidence="8">CCFEE 5485</strain>
    </source>
</reference>
<evidence type="ECO:0000256" key="5">
    <source>
        <dbReference type="PIRSR" id="PIRSR606710-2"/>
    </source>
</evidence>
<name>A0AAE0WU07_9PEZI</name>
<feature type="site" description="Important for catalytic activity, responsible for pKa modulation of the active site Glu and correct orientation of both the proton donor and substrate" evidence="5">
    <location>
        <position position="171"/>
    </location>
</feature>
<evidence type="ECO:0000256" key="6">
    <source>
        <dbReference type="RuleBase" id="RU361187"/>
    </source>
</evidence>
<dbReference type="AlphaFoldDB" id="A0AAE0WU07"/>
<dbReference type="CDD" id="cd08999">
    <property type="entry name" value="GH43_ABN-like"/>
    <property type="match status" value="1"/>
</dbReference>
<evidence type="ECO:0000256" key="2">
    <source>
        <dbReference type="ARBA" id="ARBA00022801"/>
    </source>
</evidence>
<dbReference type="Proteomes" id="UP001274830">
    <property type="component" value="Unassembled WGS sequence"/>
</dbReference>
<feature type="signal peptide" evidence="7">
    <location>
        <begin position="1"/>
        <end position="19"/>
    </location>
</feature>